<protein>
    <recommendedName>
        <fullName evidence="1">Integrase catalytic domain-containing protein</fullName>
    </recommendedName>
</protein>
<dbReference type="Proteomes" id="UP000257109">
    <property type="component" value="Unassembled WGS sequence"/>
</dbReference>
<dbReference type="PANTHER" id="PTHR48475:SF1">
    <property type="entry name" value="RNASE H TYPE-1 DOMAIN-CONTAINING PROTEIN"/>
    <property type="match status" value="1"/>
</dbReference>
<dbReference type="Gene3D" id="6.10.20.110">
    <property type="match status" value="1"/>
</dbReference>
<dbReference type="PROSITE" id="PS50994">
    <property type="entry name" value="INTEGRASE"/>
    <property type="match status" value="1"/>
</dbReference>
<feature type="non-terminal residue" evidence="2">
    <location>
        <position position="1"/>
    </location>
</feature>
<dbReference type="SUPFAM" id="SSF53098">
    <property type="entry name" value="Ribonuclease H-like"/>
    <property type="match status" value="1"/>
</dbReference>
<gene>
    <name evidence="2" type="ORF">CR513_39992</name>
</gene>
<evidence type="ECO:0000313" key="3">
    <source>
        <dbReference type="Proteomes" id="UP000257109"/>
    </source>
</evidence>
<evidence type="ECO:0000313" key="2">
    <source>
        <dbReference type="EMBL" id="RDX79570.1"/>
    </source>
</evidence>
<dbReference type="EMBL" id="QJKJ01008502">
    <property type="protein sequence ID" value="RDX79570.1"/>
    <property type="molecule type" value="Genomic_DNA"/>
</dbReference>
<accession>A0A371FN18</accession>
<sequence>MLEDKLEAAKIRRRASRYLIEAETLYKQGFSMPLLKCLTKSQVAYVMDEIHRGICGFHSGGQMMMSRNLVCKYGLPYSVVSDIGRQFISNYLREFYEGLGINHQVTSVEHPRTNGQAKATNKVILGKLRKGWAEQRDYELNNCQTSFGISLWSANYHNETPFRLVFGMDAMIPVEVGEPSIRRSNLNTKGNDDAIRVDLDLVEEVREQASIKQEACKNKGQ</sequence>
<dbReference type="Gene3D" id="3.30.420.10">
    <property type="entry name" value="Ribonuclease H-like superfamily/Ribonuclease H"/>
    <property type="match status" value="1"/>
</dbReference>
<reference evidence="2" key="1">
    <citation type="submission" date="2018-05" db="EMBL/GenBank/DDBJ databases">
        <title>Draft genome of Mucuna pruriens seed.</title>
        <authorList>
            <person name="Nnadi N.E."/>
            <person name="Vos R."/>
            <person name="Hasami M.H."/>
            <person name="Devisetty U.K."/>
            <person name="Aguiy J.C."/>
        </authorList>
    </citation>
    <scope>NUCLEOTIDE SEQUENCE [LARGE SCALE GENOMIC DNA]</scope>
    <source>
        <strain evidence="2">JCA_2017</strain>
    </source>
</reference>
<dbReference type="AlphaFoldDB" id="A0A371FN18"/>
<feature type="domain" description="Integrase catalytic" evidence="1">
    <location>
        <begin position="1"/>
        <end position="181"/>
    </location>
</feature>
<proteinExistence type="predicted"/>
<dbReference type="InterPro" id="IPR001584">
    <property type="entry name" value="Integrase_cat-core"/>
</dbReference>
<keyword evidence="3" id="KW-1185">Reference proteome</keyword>
<comment type="caution">
    <text evidence="2">The sequence shown here is derived from an EMBL/GenBank/DDBJ whole genome shotgun (WGS) entry which is preliminary data.</text>
</comment>
<dbReference type="InterPro" id="IPR036397">
    <property type="entry name" value="RNaseH_sf"/>
</dbReference>
<dbReference type="GO" id="GO:0003676">
    <property type="term" value="F:nucleic acid binding"/>
    <property type="evidence" value="ECO:0007669"/>
    <property type="project" value="InterPro"/>
</dbReference>
<dbReference type="InterPro" id="IPR012337">
    <property type="entry name" value="RNaseH-like_sf"/>
</dbReference>
<evidence type="ECO:0000259" key="1">
    <source>
        <dbReference type="PROSITE" id="PS50994"/>
    </source>
</evidence>
<dbReference type="PANTHER" id="PTHR48475">
    <property type="entry name" value="RIBONUCLEASE H"/>
    <property type="match status" value="1"/>
</dbReference>
<organism evidence="2 3">
    <name type="scientific">Mucuna pruriens</name>
    <name type="common">Velvet bean</name>
    <name type="synonym">Dolichos pruriens</name>
    <dbReference type="NCBI Taxonomy" id="157652"/>
    <lineage>
        <taxon>Eukaryota</taxon>
        <taxon>Viridiplantae</taxon>
        <taxon>Streptophyta</taxon>
        <taxon>Embryophyta</taxon>
        <taxon>Tracheophyta</taxon>
        <taxon>Spermatophyta</taxon>
        <taxon>Magnoliopsida</taxon>
        <taxon>eudicotyledons</taxon>
        <taxon>Gunneridae</taxon>
        <taxon>Pentapetalae</taxon>
        <taxon>rosids</taxon>
        <taxon>fabids</taxon>
        <taxon>Fabales</taxon>
        <taxon>Fabaceae</taxon>
        <taxon>Papilionoideae</taxon>
        <taxon>50 kb inversion clade</taxon>
        <taxon>NPAAA clade</taxon>
        <taxon>indigoferoid/millettioid clade</taxon>
        <taxon>Phaseoleae</taxon>
        <taxon>Mucuna</taxon>
    </lineage>
</organism>
<dbReference type="GO" id="GO:0015074">
    <property type="term" value="P:DNA integration"/>
    <property type="evidence" value="ECO:0007669"/>
    <property type="project" value="InterPro"/>
</dbReference>
<name>A0A371FN18_MUCPR</name>
<dbReference type="OrthoDB" id="1433446at2759"/>